<dbReference type="OrthoDB" id="5103at2759"/>
<feature type="transmembrane region" description="Helical" evidence="7">
    <location>
        <begin position="146"/>
        <end position="168"/>
    </location>
</feature>
<gene>
    <name evidence="9" type="ORF">EDS130_LOCUS31985</name>
</gene>
<evidence type="ECO:0000256" key="7">
    <source>
        <dbReference type="SAM" id="Phobius"/>
    </source>
</evidence>
<keyword evidence="5 7" id="KW-0472">Membrane</keyword>
<dbReference type="InterPro" id="IPR052601">
    <property type="entry name" value="Plasmalogen_desaturase"/>
</dbReference>
<accession>A0A815FVB9</accession>
<evidence type="ECO:0000259" key="8">
    <source>
        <dbReference type="Pfam" id="PF10520"/>
    </source>
</evidence>
<feature type="region of interest" description="Disordered" evidence="6">
    <location>
        <begin position="40"/>
        <end position="62"/>
    </location>
</feature>
<keyword evidence="3 7" id="KW-0812">Transmembrane</keyword>
<evidence type="ECO:0000313" key="9">
    <source>
        <dbReference type="EMBL" id="CAF1327250.1"/>
    </source>
</evidence>
<comment type="subcellular location">
    <subcellularLocation>
        <location evidence="1">Membrane</location>
        <topology evidence="1">Multi-pass membrane protein</topology>
    </subcellularLocation>
</comment>
<protein>
    <recommendedName>
        <fullName evidence="8">Lipid desaturase domain-containing protein</fullName>
    </recommendedName>
</protein>
<evidence type="ECO:0000256" key="2">
    <source>
        <dbReference type="ARBA" id="ARBA00007620"/>
    </source>
</evidence>
<feature type="transmembrane region" description="Helical" evidence="7">
    <location>
        <begin position="235"/>
        <end position="255"/>
    </location>
</feature>
<dbReference type="EMBL" id="CAJNOJ010000240">
    <property type="protein sequence ID" value="CAF1327250.1"/>
    <property type="molecule type" value="Genomic_DNA"/>
</dbReference>
<dbReference type="UniPathway" id="UPA00199"/>
<feature type="transmembrane region" description="Helical" evidence="7">
    <location>
        <begin position="117"/>
        <end position="134"/>
    </location>
</feature>
<proteinExistence type="inferred from homology"/>
<evidence type="ECO:0000256" key="6">
    <source>
        <dbReference type="SAM" id="MobiDB-lite"/>
    </source>
</evidence>
<comment type="caution">
    <text evidence="9">The sequence shown here is derived from an EMBL/GenBank/DDBJ whole genome shotgun (WGS) entry which is preliminary data.</text>
</comment>
<dbReference type="PANTHER" id="PTHR48177">
    <property type="entry name" value="TRANSMEMBRANE PROTEIN 189"/>
    <property type="match status" value="1"/>
</dbReference>
<dbReference type="GO" id="GO:0016020">
    <property type="term" value="C:membrane"/>
    <property type="evidence" value="ECO:0007669"/>
    <property type="project" value="UniProtKB-SubCell"/>
</dbReference>
<evidence type="ECO:0000313" key="10">
    <source>
        <dbReference type="Proteomes" id="UP000663852"/>
    </source>
</evidence>
<dbReference type="Pfam" id="PF10520">
    <property type="entry name" value="Lipid_desat"/>
    <property type="match status" value="1"/>
</dbReference>
<keyword evidence="4 7" id="KW-1133">Transmembrane helix</keyword>
<feature type="compositionally biased region" description="Low complexity" evidence="6">
    <location>
        <begin position="40"/>
        <end position="55"/>
    </location>
</feature>
<feature type="transmembrane region" description="Helical" evidence="7">
    <location>
        <begin position="261"/>
        <end position="279"/>
    </location>
</feature>
<name>A0A815FVB9_ADIRI</name>
<comment type="similarity">
    <text evidence="2">Belongs to the fatty acid desaturase CarF family.</text>
</comment>
<sequence length="345" mass="40286">MNTNAFCIFLSRTKSDHRNEDAGIGRSQRRMCLSLPTVSSACSTSSTASSTTTPSKDNMGHINSEDEDILVAKNSMPEDDPNGNTLHDAREIRWGPQHAGAKLLASQYTKEKRIQEIISIILCIILMVYNFYFICRYFDVRNWYLIIPSALLGILTADLASGIVHWGADTWGSVDMPFIGRNFLRPFREHHIDPTSITRHDFIETNGDNFAVTVPYLFYMAHKFTYWNETDIRRIYNFEVYMFLLAIFVSMTNQFHKWSHTYFGLPSFIVFFQNYHVILPRKHHRLHHVVPHDTYFCITTGWLNWPLEMIKFWPWLESIVEKYTGAKPRSDDFAWAQKTEKVHCY</sequence>
<evidence type="ECO:0000256" key="1">
    <source>
        <dbReference type="ARBA" id="ARBA00004141"/>
    </source>
</evidence>
<feature type="domain" description="Lipid desaturase" evidence="8">
    <location>
        <begin position="154"/>
        <end position="331"/>
    </location>
</feature>
<dbReference type="Proteomes" id="UP000663852">
    <property type="component" value="Unassembled WGS sequence"/>
</dbReference>
<evidence type="ECO:0000256" key="4">
    <source>
        <dbReference type="ARBA" id="ARBA00022989"/>
    </source>
</evidence>
<evidence type="ECO:0000256" key="5">
    <source>
        <dbReference type="ARBA" id="ARBA00023136"/>
    </source>
</evidence>
<dbReference type="GO" id="GO:0006631">
    <property type="term" value="P:fatty acid metabolic process"/>
    <property type="evidence" value="ECO:0007669"/>
    <property type="project" value="UniProtKB-UniPathway"/>
</dbReference>
<evidence type="ECO:0000256" key="3">
    <source>
        <dbReference type="ARBA" id="ARBA00022692"/>
    </source>
</evidence>
<reference evidence="9" key="1">
    <citation type="submission" date="2021-02" db="EMBL/GenBank/DDBJ databases">
        <authorList>
            <person name="Nowell W R."/>
        </authorList>
    </citation>
    <scope>NUCLEOTIDE SEQUENCE</scope>
</reference>
<dbReference type="GO" id="GO:0016491">
    <property type="term" value="F:oxidoreductase activity"/>
    <property type="evidence" value="ECO:0007669"/>
    <property type="project" value="TreeGrafter"/>
</dbReference>
<dbReference type="InterPro" id="IPR019547">
    <property type="entry name" value="Lipid_desat"/>
</dbReference>
<dbReference type="PANTHER" id="PTHR48177:SF1">
    <property type="entry name" value="PLASMANYLETHANOLAMINE DESATURASE 1"/>
    <property type="match status" value="1"/>
</dbReference>
<organism evidence="9 10">
    <name type="scientific">Adineta ricciae</name>
    <name type="common">Rotifer</name>
    <dbReference type="NCBI Taxonomy" id="249248"/>
    <lineage>
        <taxon>Eukaryota</taxon>
        <taxon>Metazoa</taxon>
        <taxon>Spiralia</taxon>
        <taxon>Gnathifera</taxon>
        <taxon>Rotifera</taxon>
        <taxon>Eurotatoria</taxon>
        <taxon>Bdelloidea</taxon>
        <taxon>Adinetida</taxon>
        <taxon>Adinetidae</taxon>
        <taxon>Adineta</taxon>
    </lineage>
</organism>
<dbReference type="AlphaFoldDB" id="A0A815FVB9"/>